<dbReference type="SUPFAM" id="SSF46689">
    <property type="entry name" value="Homeodomain-like"/>
    <property type="match status" value="1"/>
</dbReference>
<dbReference type="SUPFAM" id="SSF52172">
    <property type="entry name" value="CheY-like"/>
    <property type="match status" value="1"/>
</dbReference>
<dbReference type="InterPro" id="IPR011006">
    <property type="entry name" value="CheY-like_superfamily"/>
</dbReference>
<evidence type="ECO:0000259" key="8">
    <source>
        <dbReference type="PROSITE" id="PS50110"/>
    </source>
</evidence>
<gene>
    <name evidence="9" type="ORF">ASZ90_006340</name>
</gene>
<feature type="domain" description="Sigma-54 factor interaction" evidence="7">
    <location>
        <begin position="140"/>
        <end position="369"/>
    </location>
</feature>
<dbReference type="FunFam" id="3.40.50.300:FF:000006">
    <property type="entry name" value="DNA-binding transcriptional regulator NtrC"/>
    <property type="match status" value="1"/>
</dbReference>
<evidence type="ECO:0000256" key="1">
    <source>
        <dbReference type="ARBA" id="ARBA00022553"/>
    </source>
</evidence>
<evidence type="ECO:0000313" key="9">
    <source>
        <dbReference type="EMBL" id="KUG23855.1"/>
    </source>
</evidence>
<dbReference type="InterPro" id="IPR009057">
    <property type="entry name" value="Homeodomain-like_sf"/>
</dbReference>
<dbReference type="PROSITE" id="PS50045">
    <property type="entry name" value="SIGMA54_INTERACT_4"/>
    <property type="match status" value="1"/>
</dbReference>
<dbReference type="PANTHER" id="PTHR32071:SF17">
    <property type="entry name" value="TRANSCRIPTIONAL REGULATOR (NTRC FAMILY)"/>
    <property type="match status" value="1"/>
</dbReference>
<dbReference type="GO" id="GO:0000160">
    <property type="term" value="P:phosphorelay signal transduction system"/>
    <property type="evidence" value="ECO:0007669"/>
    <property type="project" value="InterPro"/>
</dbReference>
<dbReference type="PROSITE" id="PS00688">
    <property type="entry name" value="SIGMA54_INTERACT_3"/>
    <property type="match status" value="1"/>
</dbReference>
<dbReference type="Gene3D" id="1.10.8.60">
    <property type="match status" value="1"/>
</dbReference>
<dbReference type="Gene3D" id="3.40.50.300">
    <property type="entry name" value="P-loop containing nucleotide triphosphate hydrolases"/>
    <property type="match status" value="1"/>
</dbReference>
<dbReference type="InterPro" id="IPR001789">
    <property type="entry name" value="Sig_transdc_resp-reg_receiver"/>
</dbReference>
<evidence type="ECO:0000256" key="2">
    <source>
        <dbReference type="ARBA" id="ARBA00022741"/>
    </source>
</evidence>
<evidence type="ECO:0000256" key="3">
    <source>
        <dbReference type="ARBA" id="ARBA00022840"/>
    </source>
</evidence>
<dbReference type="InterPro" id="IPR002197">
    <property type="entry name" value="HTH_Fis"/>
</dbReference>
<feature type="domain" description="Response regulatory" evidence="8">
    <location>
        <begin position="4"/>
        <end position="118"/>
    </location>
</feature>
<dbReference type="PANTHER" id="PTHR32071">
    <property type="entry name" value="TRANSCRIPTIONAL REGULATORY PROTEIN"/>
    <property type="match status" value="1"/>
</dbReference>
<protein>
    <submittedName>
        <fullName evidence="9">Two component, sigma54 specific, transcriptional regulator, fis family</fullName>
    </submittedName>
</protein>
<dbReference type="Gene3D" id="3.40.50.2300">
    <property type="match status" value="1"/>
</dbReference>
<keyword evidence="6" id="KW-0804">Transcription</keyword>
<dbReference type="SUPFAM" id="SSF52540">
    <property type="entry name" value="P-loop containing nucleoside triphosphate hydrolases"/>
    <property type="match status" value="1"/>
</dbReference>
<evidence type="ECO:0000256" key="6">
    <source>
        <dbReference type="ARBA" id="ARBA00023163"/>
    </source>
</evidence>
<dbReference type="PROSITE" id="PS00676">
    <property type="entry name" value="SIGMA54_INTERACT_2"/>
    <property type="match status" value="1"/>
</dbReference>
<evidence type="ECO:0000256" key="5">
    <source>
        <dbReference type="ARBA" id="ARBA00023125"/>
    </source>
</evidence>
<dbReference type="Gene3D" id="1.10.10.60">
    <property type="entry name" value="Homeodomain-like"/>
    <property type="match status" value="1"/>
</dbReference>
<dbReference type="InterPro" id="IPR025943">
    <property type="entry name" value="Sigma_54_int_dom_ATP-bd_2"/>
</dbReference>
<dbReference type="Pfam" id="PF00072">
    <property type="entry name" value="Response_reg"/>
    <property type="match status" value="1"/>
</dbReference>
<dbReference type="SMART" id="SM00448">
    <property type="entry name" value="REC"/>
    <property type="match status" value="1"/>
</dbReference>
<dbReference type="GO" id="GO:0043565">
    <property type="term" value="F:sequence-specific DNA binding"/>
    <property type="evidence" value="ECO:0007669"/>
    <property type="project" value="InterPro"/>
</dbReference>
<dbReference type="PRINTS" id="PR01590">
    <property type="entry name" value="HTHFIS"/>
</dbReference>
<dbReference type="PROSITE" id="PS50110">
    <property type="entry name" value="RESPONSE_REGULATORY"/>
    <property type="match status" value="1"/>
</dbReference>
<evidence type="ECO:0000259" key="7">
    <source>
        <dbReference type="PROSITE" id="PS50045"/>
    </source>
</evidence>
<accession>A0A0W8FSI2</accession>
<dbReference type="Pfam" id="PF00158">
    <property type="entry name" value="Sigma54_activat"/>
    <property type="match status" value="1"/>
</dbReference>
<dbReference type="FunFam" id="3.40.50.2300:FF:000018">
    <property type="entry name" value="DNA-binding transcriptional regulator NtrC"/>
    <property type="match status" value="1"/>
</dbReference>
<evidence type="ECO:0000256" key="4">
    <source>
        <dbReference type="ARBA" id="ARBA00023015"/>
    </source>
</evidence>
<sequence length="456" mass="51179">MNETILVVDDEESICQSLKAILTDEGYQVLVAGSGEEAIKIVEEEMPQLILLDIWLPGIDGLDTLQAIKKINPRMLVIIMSGHGTIETAVKATKLGAFDFIEKPLSLDKIIILVNNAINLMRLQEENVLLKEKVSHQYELTGTSPAITELKEMISIVAPTNAWILIMGENGTGKELVARSIHHLSLRSHKDIVEVNCAAIPEELIESELFGHEKGAFTGATEKKRGKFDLAHEGTIFLDEVADMSLKAQAKILRILQEKKFERVGGNKLIDMDVRVLAASNKDLEEEMKVGRFRQDLYYRLHVIPLVVPPLRERKEDIKPLVERFILDFTTKEGLEPKTLTDDAMALLMKHDWPGNVRELKNIIERMIILTPSNVITDRDIPPLSVKEESEVAFGAQFAAGDSLRDAKMDFERQFILKKLEENEGNISKTAEAIGLERSNLHKKLKALKIAVKDQS</sequence>
<dbReference type="Pfam" id="PF02954">
    <property type="entry name" value="HTH_8"/>
    <property type="match status" value="1"/>
</dbReference>
<keyword evidence="1" id="KW-0597">Phosphoprotein</keyword>
<dbReference type="InterPro" id="IPR003593">
    <property type="entry name" value="AAA+_ATPase"/>
</dbReference>
<dbReference type="InterPro" id="IPR002078">
    <property type="entry name" value="Sigma_54_int"/>
</dbReference>
<dbReference type="InterPro" id="IPR058031">
    <property type="entry name" value="AAA_lid_NorR"/>
</dbReference>
<dbReference type="SMART" id="SM00382">
    <property type="entry name" value="AAA"/>
    <property type="match status" value="1"/>
</dbReference>
<keyword evidence="2" id="KW-0547">Nucleotide-binding</keyword>
<reference evidence="9" key="1">
    <citation type="journal article" date="2015" name="Proc. Natl. Acad. Sci. U.S.A.">
        <title>Networks of energetic and metabolic interactions define dynamics in microbial communities.</title>
        <authorList>
            <person name="Embree M."/>
            <person name="Liu J.K."/>
            <person name="Al-Bassam M.M."/>
            <person name="Zengler K."/>
        </authorList>
    </citation>
    <scope>NUCLEOTIDE SEQUENCE</scope>
</reference>
<keyword evidence="4" id="KW-0805">Transcription regulation</keyword>
<name>A0A0W8FSI2_9ZZZZ</name>
<dbReference type="CDD" id="cd17550">
    <property type="entry name" value="REC_NtrX-like"/>
    <property type="match status" value="1"/>
</dbReference>
<dbReference type="GO" id="GO:0005524">
    <property type="term" value="F:ATP binding"/>
    <property type="evidence" value="ECO:0007669"/>
    <property type="project" value="UniProtKB-KW"/>
</dbReference>
<dbReference type="CDD" id="cd00009">
    <property type="entry name" value="AAA"/>
    <property type="match status" value="1"/>
</dbReference>
<dbReference type="InterPro" id="IPR025944">
    <property type="entry name" value="Sigma_54_int_dom_CS"/>
</dbReference>
<dbReference type="Pfam" id="PF25601">
    <property type="entry name" value="AAA_lid_14"/>
    <property type="match status" value="1"/>
</dbReference>
<keyword evidence="3" id="KW-0067">ATP-binding</keyword>
<proteinExistence type="predicted"/>
<dbReference type="EMBL" id="LNQE01000882">
    <property type="protein sequence ID" value="KUG23855.1"/>
    <property type="molecule type" value="Genomic_DNA"/>
</dbReference>
<organism evidence="9">
    <name type="scientific">hydrocarbon metagenome</name>
    <dbReference type="NCBI Taxonomy" id="938273"/>
    <lineage>
        <taxon>unclassified sequences</taxon>
        <taxon>metagenomes</taxon>
        <taxon>ecological metagenomes</taxon>
    </lineage>
</organism>
<dbReference type="AlphaFoldDB" id="A0A0W8FSI2"/>
<dbReference type="GO" id="GO:0006355">
    <property type="term" value="P:regulation of DNA-templated transcription"/>
    <property type="evidence" value="ECO:0007669"/>
    <property type="project" value="InterPro"/>
</dbReference>
<dbReference type="InterPro" id="IPR027417">
    <property type="entry name" value="P-loop_NTPase"/>
</dbReference>
<keyword evidence="5" id="KW-0238">DNA-binding</keyword>
<comment type="caution">
    <text evidence="9">The sequence shown here is derived from an EMBL/GenBank/DDBJ whole genome shotgun (WGS) entry which is preliminary data.</text>
</comment>